<dbReference type="CDD" id="cd05195">
    <property type="entry name" value="enoyl_red"/>
    <property type="match status" value="1"/>
</dbReference>
<dbReference type="SUPFAM" id="SSF56219">
    <property type="entry name" value="DNase I-like"/>
    <property type="match status" value="1"/>
</dbReference>
<dbReference type="Gene3D" id="3.60.10.10">
    <property type="entry name" value="Endonuclease/exonuclease/phosphatase"/>
    <property type="match status" value="1"/>
</dbReference>
<feature type="domain" description="Enoyl reductase (ER)" evidence="4">
    <location>
        <begin position="757"/>
        <end position="1076"/>
    </location>
</feature>
<keyword evidence="2" id="KW-0597">Phosphoprotein</keyword>
<dbReference type="PANTHER" id="PTHR43775:SF23">
    <property type="entry name" value="FATTY ACID SYNTHASE 3"/>
    <property type="match status" value="1"/>
</dbReference>
<evidence type="ECO:0000256" key="1">
    <source>
        <dbReference type="ARBA" id="ARBA00022450"/>
    </source>
</evidence>
<name>A0AAU9U5W7_EUPED</name>
<dbReference type="InterPro" id="IPR049391">
    <property type="entry name" value="FAS_pseudo-KR"/>
</dbReference>
<organism evidence="5 6">
    <name type="scientific">Euphydryas editha</name>
    <name type="common">Edith's checkerspot</name>
    <dbReference type="NCBI Taxonomy" id="104508"/>
    <lineage>
        <taxon>Eukaryota</taxon>
        <taxon>Metazoa</taxon>
        <taxon>Ecdysozoa</taxon>
        <taxon>Arthropoda</taxon>
        <taxon>Hexapoda</taxon>
        <taxon>Insecta</taxon>
        <taxon>Pterygota</taxon>
        <taxon>Neoptera</taxon>
        <taxon>Endopterygota</taxon>
        <taxon>Lepidoptera</taxon>
        <taxon>Glossata</taxon>
        <taxon>Ditrysia</taxon>
        <taxon>Papilionoidea</taxon>
        <taxon>Nymphalidae</taxon>
        <taxon>Nymphalinae</taxon>
        <taxon>Euphydryas</taxon>
    </lineage>
</organism>
<dbReference type="Proteomes" id="UP001153954">
    <property type="component" value="Unassembled WGS sequence"/>
</dbReference>
<dbReference type="InterPro" id="IPR036691">
    <property type="entry name" value="Endo/exonu/phosph_ase_sf"/>
</dbReference>
<dbReference type="Gene3D" id="3.10.129.110">
    <property type="entry name" value="Polyketide synthase dehydratase"/>
    <property type="match status" value="1"/>
</dbReference>
<dbReference type="EMBL" id="CAKOGL010000013">
    <property type="protein sequence ID" value="CAH2093512.1"/>
    <property type="molecule type" value="Genomic_DNA"/>
</dbReference>
<evidence type="ECO:0000256" key="3">
    <source>
        <dbReference type="ARBA" id="ARBA00022679"/>
    </source>
</evidence>
<accession>A0AAU9U5W7</accession>
<dbReference type="Pfam" id="PF08659">
    <property type="entry name" value="KR"/>
    <property type="match status" value="1"/>
</dbReference>
<dbReference type="AlphaFoldDB" id="A0AAU9U5W7"/>
<sequence>MGNYSFKIYHQNTRGLRTKTHGFKRNLLLNSYDVVSLTETWLLDGISNNELFDDRYVVWRRDRNYVITQEKLGGGVLFAAKKKFMVVERPEWSSTAEDLWVTLSCSKDSRKSRKIHFCTVYLCSANLELSNVNWCHHLNEHSLEDAIAYFYGSLRDLIEKYIPHKTIRSSTKFPPWYSSALKKLLKEKSKYFRKYRVCGNTADYETFSLLRKRAKLLETNCYKMYIKKCEDSINRDPKLFSRSNKPIQFSYKLKAQVLVKVTEVRDLGVIHDAKLTYNKHLDYIINKANRSLGFICRIVESNASIVTGRIRIKNNVGQDYRWLPAEPESTGPNVKHLLRKDFYKELRLRGYQYSGLFRGVLGCNVEGTRGRLAWVNEWVTFLDCMLQMRIISQDTRGLFVPTRIEKLSIDVNMHYDAVSKMNLKFMKHSFEVRVYSYVDVIRSSGVEIRGLHATPIPKRIPLGVPVLEKNIFVPNFGKSTMKIEDILRINIQLILENVQIYKVKSIEIIDDEYKTNRIEPIMEKVADILDDLPLIQADLQVLSKDAIKMPSNINVENKKLGGENNVLLFIGANLLNRTEVLNEALLSLRDKGFIISRELEPINMKDYSDKYDIIGIQKTGFEFMVLFRKRIGIKSTNFVKIITTDETYAWIDKVKEGLEDGKKLVIYSQDEEINGLLGFVNCLRREPGGENVHGLLIADPTAPPFNPDLEFYAKQLDMDLAINVYHEGQWGTYRHLLLGDLETIPAHHAFVKTVTVGDLSSQQWLEGPIKENELLRNPNNVLINVYCAALNFRDVMYATGRITVDRIARGRLAQECVQGIEVVGRTQNGTRVMGIVKHSGIANIVEVDRSLIWGIPDEWTFEEAATLPMAYATVYCALVMIGNIKKGESILIHAGSGAVGQAAINVALHYGVEVFTTVGTQEKRDFIKRLYPQIKESHIGNSRDTSFEGMIKEQTNGKGVDLVLNSLSGDKLQVSMRCLGYRGRFLEIGKFDISNNTLIDMNYFLNEISFHGIMLDYIFDGTYSGEEFAKNLGNLMSSGIESGAIRPLTYCTFEKDQIETAFRYMAAGKHIGKIVFKIRDDDHLDNIPSTKLPILDIQAVPRYMCHPDLVYVVVGGLGGFGLELADWLIMREARKVLLTSRKGVSNGYQSSRLR</sequence>
<evidence type="ECO:0000313" key="5">
    <source>
        <dbReference type="EMBL" id="CAH2093512.1"/>
    </source>
</evidence>
<gene>
    <name evidence="5" type="ORF">EEDITHA_LOCUS9171</name>
</gene>
<dbReference type="InterPro" id="IPR042104">
    <property type="entry name" value="PKS_dehydratase_sf"/>
</dbReference>
<dbReference type="SUPFAM" id="SSF51735">
    <property type="entry name" value="NAD(P)-binding Rossmann-fold domains"/>
    <property type="match status" value="1"/>
</dbReference>
<dbReference type="Pfam" id="PF21149">
    <property type="entry name" value="FAS_pseudo-KR"/>
    <property type="match status" value="1"/>
</dbReference>
<dbReference type="InterPro" id="IPR013968">
    <property type="entry name" value="PKS_KR"/>
</dbReference>
<dbReference type="InterPro" id="IPR020843">
    <property type="entry name" value="ER"/>
</dbReference>
<dbReference type="Pfam" id="PF13602">
    <property type="entry name" value="ADH_zinc_N_2"/>
    <property type="match status" value="1"/>
</dbReference>
<dbReference type="PANTHER" id="PTHR43775">
    <property type="entry name" value="FATTY ACID SYNTHASE"/>
    <property type="match status" value="1"/>
</dbReference>
<dbReference type="InterPro" id="IPR050091">
    <property type="entry name" value="PKS_NRPS_Biosynth_Enz"/>
</dbReference>
<dbReference type="GO" id="GO:0016491">
    <property type="term" value="F:oxidoreductase activity"/>
    <property type="evidence" value="ECO:0007669"/>
    <property type="project" value="InterPro"/>
</dbReference>
<comment type="caution">
    <text evidence="5">The sequence shown here is derived from an EMBL/GenBank/DDBJ whole genome shotgun (WGS) entry which is preliminary data.</text>
</comment>
<proteinExistence type="predicted"/>
<dbReference type="Gene3D" id="3.40.50.720">
    <property type="entry name" value="NAD(P)-binding Rossmann-like Domain"/>
    <property type="match status" value="1"/>
</dbReference>
<keyword evidence="3" id="KW-0808">Transferase</keyword>
<dbReference type="Gene3D" id="3.90.180.10">
    <property type="entry name" value="Medium-chain alcohol dehydrogenases, catalytic domain"/>
    <property type="match status" value="1"/>
</dbReference>
<evidence type="ECO:0000313" key="6">
    <source>
        <dbReference type="Proteomes" id="UP001153954"/>
    </source>
</evidence>
<dbReference type="GO" id="GO:0004312">
    <property type="term" value="F:fatty acid synthase activity"/>
    <property type="evidence" value="ECO:0007669"/>
    <property type="project" value="TreeGrafter"/>
</dbReference>
<dbReference type="SMART" id="SM00829">
    <property type="entry name" value="PKS_ER"/>
    <property type="match status" value="1"/>
</dbReference>
<dbReference type="GO" id="GO:0006633">
    <property type="term" value="P:fatty acid biosynthetic process"/>
    <property type="evidence" value="ECO:0007669"/>
    <property type="project" value="TreeGrafter"/>
</dbReference>
<evidence type="ECO:0000259" key="4">
    <source>
        <dbReference type="SMART" id="SM00829"/>
    </source>
</evidence>
<dbReference type="InterPro" id="IPR011032">
    <property type="entry name" value="GroES-like_sf"/>
</dbReference>
<keyword evidence="6" id="KW-1185">Reference proteome</keyword>
<dbReference type="InterPro" id="IPR036291">
    <property type="entry name" value="NAD(P)-bd_dom_sf"/>
</dbReference>
<protein>
    <recommendedName>
        <fullName evidence="4">Enoyl reductase (ER) domain-containing protein</fullName>
    </recommendedName>
</protein>
<dbReference type="SUPFAM" id="SSF50129">
    <property type="entry name" value="GroES-like"/>
    <property type="match status" value="1"/>
</dbReference>
<reference evidence="5" key="1">
    <citation type="submission" date="2022-03" db="EMBL/GenBank/DDBJ databases">
        <authorList>
            <person name="Tunstrom K."/>
        </authorList>
    </citation>
    <scope>NUCLEOTIDE SEQUENCE</scope>
</reference>
<dbReference type="FunFam" id="3.40.50.720:FF:000209">
    <property type="entry name" value="Polyketide synthase Pks12"/>
    <property type="match status" value="1"/>
</dbReference>
<evidence type="ECO:0000256" key="2">
    <source>
        <dbReference type="ARBA" id="ARBA00022553"/>
    </source>
</evidence>
<keyword evidence="1" id="KW-0596">Phosphopantetheine</keyword>